<dbReference type="InterPro" id="IPR040039">
    <property type="entry name" value="PIGX"/>
</dbReference>
<feature type="transmembrane region" description="Helical" evidence="10">
    <location>
        <begin position="100"/>
        <end position="120"/>
    </location>
</feature>
<comment type="function">
    <text evidence="10">Stabilizing subunit of the glycosylphosphatidylinositol-mannosyltransferase I complex which catalyzes the transfer of the first mannose, via an alpha-1,4 bond from a dolichol-phosphate-mannose (Dol-P-Man) to the glucosaminyl acyl phosphatidylinositol (GlcN-(acyl)PI) intermediate to generate alpha-D-Man-(1-&gt;4)-alpha-D-GlcN-(1-&gt;6)-(1-radyl,2-acyl-sn-glycero-3-phospho)-2-acyl-inositol and participates in the sixth step of the glycosylphosphatidylinositol-anchor biosynthesis. Probably acts by stabilizing the mannosyltransferase PIGM.</text>
</comment>
<evidence type="ECO:0000256" key="5">
    <source>
        <dbReference type="ARBA" id="ARBA00022692"/>
    </source>
</evidence>
<dbReference type="GO" id="GO:0006506">
    <property type="term" value="P:GPI anchor biosynthetic process"/>
    <property type="evidence" value="ECO:0007669"/>
    <property type="project" value="UniProtKB-KW"/>
</dbReference>
<dbReference type="GO" id="GO:0005789">
    <property type="term" value="C:endoplasmic reticulum membrane"/>
    <property type="evidence" value="ECO:0007669"/>
    <property type="project" value="UniProtKB-SubCell"/>
</dbReference>
<evidence type="ECO:0000313" key="12">
    <source>
        <dbReference type="Proteomes" id="UP001201812"/>
    </source>
</evidence>
<evidence type="ECO:0000256" key="1">
    <source>
        <dbReference type="ARBA" id="ARBA00004389"/>
    </source>
</evidence>
<dbReference type="Pfam" id="PF08320">
    <property type="entry name" value="PIG-X"/>
    <property type="match status" value="1"/>
</dbReference>
<protein>
    <recommendedName>
        <fullName evidence="10">Phosphatidylinositol-glycan biosynthesis class X protein</fullName>
    </recommendedName>
</protein>
<evidence type="ECO:0000256" key="9">
    <source>
        <dbReference type="ARBA" id="ARBA00023180"/>
    </source>
</evidence>
<evidence type="ECO:0000256" key="6">
    <source>
        <dbReference type="ARBA" id="ARBA00022824"/>
    </source>
</evidence>
<name>A0AAD4MZJ3_9BILA</name>
<keyword evidence="5 10" id="KW-0812">Transmembrane</keyword>
<dbReference type="InterPro" id="IPR013233">
    <property type="entry name" value="PIG-X/PBN1"/>
</dbReference>
<comment type="caution">
    <text evidence="11">The sequence shown here is derived from an EMBL/GenBank/DDBJ whole genome shotgun (WGS) entry which is preliminary data.</text>
</comment>
<evidence type="ECO:0000256" key="8">
    <source>
        <dbReference type="ARBA" id="ARBA00023136"/>
    </source>
</evidence>
<dbReference type="Proteomes" id="UP001201812">
    <property type="component" value="Unassembled WGS sequence"/>
</dbReference>
<sequence length="172" mass="19975">MRKVFAFQDNLIFPIHLRYHVPIESEDGERLNNIVEINAPRVYLTCEYNKTFIDEPSCRRNIEKIPCHSSPQGKWPYFRLESRAINSKVSMFVPVGNKDHTIIVTISTVFIVFGCVVYLIRSLLTAKSGFSPQERTATIQSVDQSKKCARQKYAETSRVRKMLVYQLLIRMN</sequence>
<evidence type="ECO:0000256" key="10">
    <source>
        <dbReference type="RuleBase" id="RU366056"/>
    </source>
</evidence>
<dbReference type="PANTHER" id="PTHR28650">
    <property type="entry name" value="PHOSPHATIDYLINOSITOL-GLYCAN BIOSYNTHESIS CLASS X PROTEIN"/>
    <property type="match status" value="1"/>
</dbReference>
<keyword evidence="8 10" id="KW-0472">Membrane</keyword>
<comment type="subcellular location">
    <subcellularLocation>
        <location evidence="1 10">Endoplasmic reticulum membrane</location>
        <topology evidence="1 10">Single-pass membrane protein</topology>
    </subcellularLocation>
</comment>
<keyword evidence="4 10" id="KW-0337">GPI-anchor biosynthesis</keyword>
<keyword evidence="6 10" id="KW-0256">Endoplasmic reticulum</keyword>
<evidence type="ECO:0000256" key="3">
    <source>
        <dbReference type="ARBA" id="ARBA00010345"/>
    </source>
</evidence>
<keyword evidence="12" id="KW-1185">Reference proteome</keyword>
<dbReference type="EMBL" id="JAKKPZ010000048">
    <property type="protein sequence ID" value="KAI1706380.1"/>
    <property type="molecule type" value="Genomic_DNA"/>
</dbReference>
<dbReference type="AlphaFoldDB" id="A0AAD4MZJ3"/>
<evidence type="ECO:0000256" key="7">
    <source>
        <dbReference type="ARBA" id="ARBA00022989"/>
    </source>
</evidence>
<comment type="similarity">
    <text evidence="3 10">Belongs to the PIGX family.</text>
</comment>
<keyword evidence="7 10" id="KW-1133">Transmembrane helix</keyword>
<evidence type="ECO:0000313" key="11">
    <source>
        <dbReference type="EMBL" id="KAI1706380.1"/>
    </source>
</evidence>
<comment type="pathway">
    <text evidence="2 10">Glycolipid biosynthesis; glycosylphosphatidylinositol-anchor biosynthesis.</text>
</comment>
<organism evidence="11 12">
    <name type="scientific">Ditylenchus destructor</name>
    <dbReference type="NCBI Taxonomy" id="166010"/>
    <lineage>
        <taxon>Eukaryota</taxon>
        <taxon>Metazoa</taxon>
        <taxon>Ecdysozoa</taxon>
        <taxon>Nematoda</taxon>
        <taxon>Chromadorea</taxon>
        <taxon>Rhabditida</taxon>
        <taxon>Tylenchina</taxon>
        <taxon>Tylenchomorpha</taxon>
        <taxon>Sphaerularioidea</taxon>
        <taxon>Anguinidae</taxon>
        <taxon>Anguininae</taxon>
        <taxon>Ditylenchus</taxon>
    </lineage>
</organism>
<proteinExistence type="inferred from homology"/>
<evidence type="ECO:0000256" key="4">
    <source>
        <dbReference type="ARBA" id="ARBA00022502"/>
    </source>
</evidence>
<gene>
    <name evidence="11" type="ORF">DdX_13039</name>
</gene>
<accession>A0AAD4MZJ3</accession>
<evidence type="ECO:0000256" key="2">
    <source>
        <dbReference type="ARBA" id="ARBA00004687"/>
    </source>
</evidence>
<dbReference type="PANTHER" id="PTHR28650:SF1">
    <property type="entry name" value="PHOSPHATIDYLINOSITOL-GLYCAN BIOSYNTHESIS CLASS X PROTEIN"/>
    <property type="match status" value="1"/>
</dbReference>
<keyword evidence="9" id="KW-0325">Glycoprotein</keyword>
<reference evidence="11" key="1">
    <citation type="submission" date="2022-01" db="EMBL/GenBank/DDBJ databases">
        <title>Genome Sequence Resource for Two Populations of Ditylenchus destructor, the Migratory Endoparasitic Phytonematode.</title>
        <authorList>
            <person name="Zhang H."/>
            <person name="Lin R."/>
            <person name="Xie B."/>
        </authorList>
    </citation>
    <scope>NUCLEOTIDE SEQUENCE</scope>
    <source>
        <strain evidence="11">BazhouSP</strain>
    </source>
</reference>